<sequence>MNRLCIVIFLRMLAYGSFTAMYASPSIMNRRDLWSFLSTISAGNTGPWVVLGGFNAILNASEKKGRAPFNPIPAAHFQEALDNCGLMDLESSGPRFTWRGPVQLGYEQLGTNLFLSRLEAKLSAELEENRRSIAEVNDTLLVLIPKVPQQETLYNFRPISLCNVAFKLVTRLIANRLQRYMSNLISLNQVSFVPGRHIQDNIVITQELVHTMSRMQGKKLFMSIKIDLEKAYDRLSWDFIRDTLVTAGFPSNLRRVILQCIMTASMQVLWNGELTESFNMGRRIRHGSPISQLMFVDDLLLFSEASMEQVQVIKSVLDAFCAASGQKELYMGSLGRPEEASLGRLGDPYMDVVEGGLGLRRLRQANDPFLAKLGWGLLTENEALWVRGSARRFVRPTSGGFCIRQWQLELERILGLVGSLFDVEVVAELWGVLSGLELAWELGYRLVLLEVDSLLVTRLIAGSGPRAPQLRTIVREIRSWLERDWQVEVSHRYREGNSVAD</sequence>
<dbReference type="AlphaFoldDB" id="A0A2I0JPL3"/>
<dbReference type="Gene3D" id="3.30.420.10">
    <property type="entry name" value="Ribonuclease H-like superfamily/Ribonuclease H"/>
    <property type="match status" value="1"/>
</dbReference>
<organism evidence="3 4">
    <name type="scientific">Punica granatum</name>
    <name type="common">Pomegranate</name>
    <dbReference type="NCBI Taxonomy" id="22663"/>
    <lineage>
        <taxon>Eukaryota</taxon>
        <taxon>Viridiplantae</taxon>
        <taxon>Streptophyta</taxon>
        <taxon>Embryophyta</taxon>
        <taxon>Tracheophyta</taxon>
        <taxon>Spermatophyta</taxon>
        <taxon>Magnoliopsida</taxon>
        <taxon>eudicotyledons</taxon>
        <taxon>Gunneridae</taxon>
        <taxon>Pentapetalae</taxon>
        <taxon>rosids</taxon>
        <taxon>malvids</taxon>
        <taxon>Myrtales</taxon>
        <taxon>Lythraceae</taxon>
        <taxon>Punica</taxon>
    </lineage>
</organism>
<dbReference type="EMBL" id="PGOL01001411">
    <property type="protein sequence ID" value="PKI58238.1"/>
    <property type="molecule type" value="Genomic_DNA"/>
</dbReference>
<keyword evidence="4" id="KW-1185">Reference proteome</keyword>
<reference evidence="3 4" key="1">
    <citation type="submission" date="2017-11" db="EMBL/GenBank/DDBJ databases">
        <title>De-novo sequencing of pomegranate (Punica granatum L.) genome.</title>
        <authorList>
            <person name="Akparov Z."/>
            <person name="Amiraslanov A."/>
            <person name="Hajiyeva S."/>
            <person name="Abbasov M."/>
            <person name="Kaur K."/>
            <person name="Hamwieh A."/>
            <person name="Solovyev V."/>
            <person name="Salamov A."/>
            <person name="Braich B."/>
            <person name="Kosarev P."/>
            <person name="Mahmoud A."/>
            <person name="Hajiyev E."/>
            <person name="Babayeva S."/>
            <person name="Izzatullayeva V."/>
            <person name="Mammadov A."/>
            <person name="Mammadov A."/>
            <person name="Sharifova S."/>
            <person name="Ojaghi J."/>
            <person name="Eynullazada K."/>
            <person name="Bayramov B."/>
            <person name="Abdulazimova A."/>
            <person name="Shahmuradov I."/>
        </authorList>
    </citation>
    <scope>NUCLEOTIDE SEQUENCE [LARGE SCALE GENOMIC DNA]</scope>
    <source>
        <strain evidence="4">cv. AG2017</strain>
        <tissue evidence="3">Leaf</tissue>
    </source>
</reference>
<dbReference type="STRING" id="22663.A0A2I0JPL3"/>
<dbReference type="CDD" id="cd01650">
    <property type="entry name" value="RT_nLTR_like"/>
    <property type="match status" value="1"/>
</dbReference>
<dbReference type="InterPro" id="IPR036691">
    <property type="entry name" value="Endo/exonu/phosph_ase_sf"/>
</dbReference>
<protein>
    <submittedName>
        <fullName evidence="3">Uncharacterized protein</fullName>
    </submittedName>
</protein>
<dbReference type="PANTHER" id="PTHR19446">
    <property type="entry name" value="REVERSE TRANSCRIPTASES"/>
    <property type="match status" value="1"/>
</dbReference>
<dbReference type="SUPFAM" id="SSF56672">
    <property type="entry name" value="DNA/RNA polymerases"/>
    <property type="match status" value="1"/>
</dbReference>
<feature type="domain" description="Reverse transcriptase" evidence="1">
    <location>
        <begin position="153"/>
        <end position="295"/>
    </location>
</feature>
<comment type="caution">
    <text evidence="3">The sequence shown here is derived from an EMBL/GenBank/DDBJ whole genome shotgun (WGS) entry which is preliminary data.</text>
</comment>
<evidence type="ECO:0000259" key="2">
    <source>
        <dbReference type="Pfam" id="PF13456"/>
    </source>
</evidence>
<dbReference type="InterPro" id="IPR044730">
    <property type="entry name" value="RNase_H-like_dom_plant"/>
</dbReference>
<accession>A0A2I0JPL3</accession>
<evidence type="ECO:0000259" key="1">
    <source>
        <dbReference type="Pfam" id="PF00078"/>
    </source>
</evidence>
<feature type="domain" description="RNase H type-1" evidence="2">
    <location>
        <begin position="425"/>
        <end position="501"/>
    </location>
</feature>
<dbReference type="InterPro" id="IPR043502">
    <property type="entry name" value="DNA/RNA_pol_sf"/>
</dbReference>
<dbReference type="CDD" id="cd06222">
    <property type="entry name" value="RNase_H_like"/>
    <property type="match status" value="1"/>
</dbReference>
<name>A0A2I0JPL3_PUNGR</name>
<dbReference type="SUPFAM" id="SSF53098">
    <property type="entry name" value="Ribonuclease H-like"/>
    <property type="match status" value="1"/>
</dbReference>
<dbReference type="GO" id="GO:0004523">
    <property type="term" value="F:RNA-DNA hybrid ribonuclease activity"/>
    <property type="evidence" value="ECO:0007669"/>
    <property type="project" value="InterPro"/>
</dbReference>
<dbReference type="InterPro" id="IPR012337">
    <property type="entry name" value="RNaseH-like_sf"/>
</dbReference>
<dbReference type="SUPFAM" id="SSF56219">
    <property type="entry name" value="DNase I-like"/>
    <property type="match status" value="1"/>
</dbReference>
<dbReference type="InterPro" id="IPR000477">
    <property type="entry name" value="RT_dom"/>
</dbReference>
<dbReference type="GO" id="GO:0003676">
    <property type="term" value="F:nucleic acid binding"/>
    <property type="evidence" value="ECO:0007669"/>
    <property type="project" value="InterPro"/>
</dbReference>
<dbReference type="Proteomes" id="UP000233551">
    <property type="component" value="Unassembled WGS sequence"/>
</dbReference>
<proteinExistence type="predicted"/>
<evidence type="ECO:0000313" key="3">
    <source>
        <dbReference type="EMBL" id="PKI58238.1"/>
    </source>
</evidence>
<dbReference type="InterPro" id="IPR036397">
    <property type="entry name" value="RNaseH_sf"/>
</dbReference>
<dbReference type="Pfam" id="PF13456">
    <property type="entry name" value="RVT_3"/>
    <property type="match status" value="1"/>
</dbReference>
<dbReference type="Pfam" id="PF00078">
    <property type="entry name" value="RVT_1"/>
    <property type="match status" value="1"/>
</dbReference>
<gene>
    <name evidence="3" type="ORF">CRG98_021320</name>
</gene>
<dbReference type="Gene3D" id="3.60.10.10">
    <property type="entry name" value="Endonuclease/exonuclease/phosphatase"/>
    <property type="match status" value="1"/>
</dbReference>
<evidence type="ECO:0000313" key="4">
    <source>
        <dbReference type="Proteomes" id="UP000233551"/>
    </source>
</evidence>
<dbReference type="InterPro" id="IPR002156">
    <property type="entry name" value="RNaseH_domain"/>
</dbReference>